<dbReference type="InterPro" id="IPR002502">
    <property type="entry name" value="Amidase_domain"/>
</dbReference>
<dbReference type="Proteomes" id="UP000596063">
    <property type="component" value="Chromosome"/>
</dbReference>
<dbReference type="InterPro" id="IPR051206">
    <property type="entry name" value="NAMLAA_amidase_2"/>
</dbReference>
<evidence type="ECO:0000256" key="1">
    <source>
        <dbReference type="ARBA" id="ARBA00001561"/>
    </source>
</evidence>
<evidence type="ECO:0000256" key="8">
    <source>
        <dbReference type="ARBA" id="ARBA00022801"/>
    </source>
</evidence>
<dbReference type="SUPFAM" id="SSF55846">
    <property type="entry name" value="N-acetylmuramoyl-L-alanine amidase-like"/>
    <property type="match status" value="1"/>
</dbReference>
<gene>
    <name evidence="14" type="primary">ampD</name>
    <name evidence="14" type="ORF">I6N98_04380</name>
</gene>
<sequence>MYQIDQRGWLQEARHCPSPNFNQRPPGVDIDLLVIHNISLPPGEFGGPYIQALFCNTLDCHAHPSFADLEGLHVSSHLLIDRGGECHQFVSFLERAWHAGLSEHCGRENCNDFSIGIELEGADTVPYTQAQYQQLAVVSQTLQCYYPSISSDRIVGHSDIAPGRKTDPGPAFDWSYYKTLLG</sequence>
<evidence type="ECO:0000313" key="15">
    <source>
        <dbReference type="Proteomes" id="UP000596063"/>
    </source>
</evidence>
<protein>
    <recommendedName>
        <fullName evidence="11">1,6-anhydro-N-acetylmuramyl-L-alanine amidase AmpD</fullName>
        <ecNumber evidence="5">3.5.1.28</ecNumber>
    </recommendedName>
    <alternativeName>
        <fullName evidence="12">N-acetylmuramoyl-L-alanine amidase</fullName>
    </alternativeName>
</protein>
<dbReference type="Gene3D" id="3.40.80.10">
    <property type="entry name" value="Peptidoglycan recognition protein-like"/>
    <property type="match status" value="1"/>
</dbReference>
<feature type="domain" description="N-acetylmuramoyl-L-alanine amidase" evidence="13">
    <location>
        <begin position="18"/>
        <end position="169"/>
    </location>
</feature>
<accession>A0A7T4UQU2</accession>
<dbReference type="GO" id="GO:0046872">
    <property type="term" value="F:metal ion binding"/>
    <property type="evidence" value="ECO:0007669"/>
    <property type="project" value="UniProtKB-KW"/>
</dbReference>
<evidence type="ECO:0000256" key="12">
    <source>
        <dbReference type="ARBA" id="ARBA00042615"/>
    </source>
</evidence>
<evidence type="ECO:0000256" key="11">
    <source>
        <dbReference type="ARBA" id="ARBA00039257"/>
    </source>
</evidence>
<comment type="catalytic activity">
    <reaction evidence="1">
        <text>Hydrolyzes the link between N-acetylmuramoyl residues and L-amino acid residues in certain cell-wall glycopeptides.</text>
        <dbReference type="EC" id="3.5.1.28"/>
    </reaction>
</comment>
<dbReference type="PANTHER" id="PTHR30417">
    <property type="entry name" value="N-ACETYLMURAMOYL-L-ALANINE AMIDASE AMID"/>
    <property type="match status" value="1"/>
</dbReference>
<evidence type="ECO:0000256" key="6">
    <source>
        <dbReference type="ARBA" id="ARBA00022490"/>
    </source>
</evidence>
<dbReference type="GO" id="GO:0009254">
    <property type="term" value="P:peptidoglycan turnover"/>
    <property type="evidence" value="ECO:0007669"/>
    <property type="project" value="TreeGrafter"/>
</dbReference>
<keyword evidence="6" id="KW-0963">Cytoplasm</keyword>
<evidence type="ECO:0000256" key="7">
    <source>
        <dbReference type="ARBA" id="ARBA00022723"/>
    </source>
</evidence>
<dbReference type="GO" id="GO:0009253">
    <property type="term" value="P:peptidoglycan catabolic process"/>
    <property type="evidence" value="ECO:0007669"/>
    <property type="project" value="InterPro"/>
</dbReference>
<dbReference type="SMART" id="SM00644">
    <property type="entry name" value="Ami_2"/>
    <property type="match status" value="1"/>
</dbReference>
<organism evidence="14 15">
    <name type="scientific">Spongiibacter nanhainus</name>
    <dbReference type="NCBI Taxonomy" id="2794344"/>
    <lineage>
        <taxon>Bacteria</taxon>
        <taxon>Pseudomonadati</taxon>
        <taxon>Pseudomonadota</taxon>
        <taxon>Gammaproteobacteria</taxon>
        <taxon>Cellvibrionales</taxon>
        <taxon>Spongiibacteraceae</taxon>
        <taxon>Spongiibacter</taxon>
    </lineage>
</organism>
<evidence type="ECO:0000256" key="10">
    <source>
        <dbReference type="ARBA" id="ARBA00023316"/>
    </source>
</evidence>
<dbReference type="Pfam" id="PF01510">
    <property type="entry name" value="Amidase_2"/>
    <property type="match status" value="1"/>
</dbReference>
<dbReference type="EMBL" id="CP066167">
    <property type="protein sequence ID" value="QQD19098.1"/>
    <property type="molecule type" value="Genomic_DNA"/>
</dbReference>
<evidence type="ECO:0000256" key="4">
    <source>
        <dbReference type="ARBA" id="ARBA00007553"/>
    </source>
</evidence>
<dbReference type="CDD" id="cd06583">
    <property type="entry name" value="PGRP"/>
    <property type="match status" value="1"/>
</dbReference>
<dbReference type="GO" id="GO:0005737">
    <property type="term" value="C:cytoplasm"/>
    <property type="evidence" value="ECO:0007669"/>
    <property type="project" value="UniProtKB-SubCell"/>
</dbReference>
<evidence type="ECO:0000256" key="9">
    <source>
        <dbReference type="ARBA" id="ARBA00022833"/>
    </source>
</evidence>
<dbReference type="KEGG" id="snan:I6N98_04380"/>
<reference evidence="14 15" key="1">
    <citation type="submission" date="2020-12" db="EMBL/GenBank/DDBJ databases">
        <authorList>
            <person name="Shan Y."/>
        </authorList>
    </citation>
    <scope>NUCLEOTIDE SEQUENCE [LARGE SCALE GENOMIC DNA]</scope>
    <source>
        <strain evidence="15">csc3.9</strain>
    </source>
</reference>
<comment type="subcellular location">
    <subcellularLocation>
        <location evidence="3">Cytoplasm</location>
    </subcellularLocation>
</comment>
<dbReference type="GO" id="GO:0008745">
    <property type="term" value="F:N-acetylmuramoyl-L-alanine amidase activity"/>
    <property type="evidence" value="ECO:0007669"/>
    <property type="project" value="UniProtKB-EC"/>
</dbReference>
<dbReference type="EC" id="3.5.1.28" evidence="5"/>
<keyword evidence="7" id="KW-0479">Metal-binding</keyword>
<evidence type="ECO:0000313" key="14">
    <source>
        <dbReference type="EMBL" id="QQD19098.1"/>
    </source>
</evidence>
<keyword evidence="10" id="KW-0961">Cell wall biogenesis/degradation</keyword>
<keyword evidence="9" id="KW-0862">Zinc</keyword>
<proteinExistence type="inferred from homology"/>
<keyword evidence="8 14" id="KW-0378">Hydrolase</keyword>
<comment type="similarity">
    <text evidence="4">Belongs to the N-acetylmuramoyl-L-alanine amidase 2 family.</text>
</comment>
<dbReference type="InterPro" id="IPR036505">
    <property type="entry name" value="Amidase/PGRP_sf"/>
</dbReference>
<evidence type="ECO:0000256" key="3">
    <source>
        <dbReference type="ARBA" id="ARBA00004496"/>
    </source>
</evidence>
<dbReference type="NCBIfam" id="NF008758">
    <property type="entry name" value="PRK11789.1"/>
    <property type="match status" value="1"/>
</dbReference>
<evidence type="ECO:0000256" key="2">
    <source>
        <dbReference type="ARBA" id="ARBA00001947"/>
    </source>
</evidence>
<dbReference type="GO" id="GO:0071555">
    <property type="term" value="P:cell wall organization"/>
    <property type="evidence" value="ECO:0007669"/>
    <property type="project" value="UniProtKB-KW"/>
</dbReference>
<dbReference type="AlphaFoldDB" id="A0A7T4UQU2"/>
<comment type="cofactor">
    <cofactor evidence="2">
        <name>Zn(2+)</name>
        <dbReference type="ChEBI" id="CHEBI:29105"/>
    </cofactor>
</comment>
<keyword evidence="15" id="KW-1185">Reference proteome</keyword>
<name>A0A7T4UQU2_9GAMM</name>
<evidence type="ECO:0000256" key="5">
    <source>
        <dbReference type="ARBA" id="ARBA00011901"/>
    </source>
</evidence>
<evidence type="ECO:0000259" key="13">
    <source>
        <dbReference type="SMART" id="SM00644"/>
    </source>
</evidence>
<dbReference type="RefSeq" id="WP_198570583.1">
    <property type="nucleotide sequence ID" value="NZ_CP066167.1"/>
</dbReference>
<dbReference type="PANTHER" id="PTHR30417:SF4">
    <property type="entry name" value="1,6-ANHYDRO-N-ACETYLMURAMYL-L-ALANINE AMIDASE AMPD"/>
    <property type="match status" value="1"/>
</dbReference>